<dbReference type="EMBL" id="PECM01000009">
    <property type="protein sequence ID" value="TEA02869.1"/>
    <property type="molecule type" value="Genomic_DNA"/>
</dbReference>
<dbReference type="RefSeq" id="WP_134144575.1">
    <property type="nucleotide sequence ID" value="NZ_PECK01000001.1"/>
</dbReference>
<evidence type="ECO:0000313" key="1">
    <source>
        <dbReference type="EMBL" id="TDZ98339.1"/>
    </source>
</evidence>
<keyword evidence="3" id="KW-1185">Reference proteome</keyword>
<name>A0A4R8SL38_9MYCO</name>
<evidence type="ECO:0000313" key="3">
    <source>
        <dbReference type="Proteomes" id="UP000294844"/>
    </source>
</evidence>
<dbReference type="Proteomes" id="UP000294844">
    <property type="component" value="Unassembled WGS sequence"/>
</dbReference>
<organism evidence="1 4">
    <name type="scientific">Mycobacteroides salmoniphilum</name>
    <dbReference type="NCBI Taxonomy" id="404941"/>
    <lineage>
        <taxon>Bacteria</taxon>
        <taxon>Bacillati</taxon>
        <taxon>Actinomycetota</taxon>
        <taxon>Actinomycetes</taxon>
        <taxon>Mycobacteriales</taxon>
        <taxon>Mycobacteriaceae</taxon>
        <taxon>Mycobacteroides</taxon>
    </lineage>
</organism>
<accession>A0A4R8SL38</accession>
<dbReference type="EMBL" id="PECK01000001">
    <property type="protein sequence ID" value="TDZ98339.1"/>
    <property type="molecule type" value="Genomic_DNA"/>
</dbReference>
<dbReference type="AlphaFoldDB" id="A0A4R8SL38"/>
<dbReference type="OrthoDB" id="483934at2"/>
<evidence type="ECO:0000313" key="4">
    <source>
        <dbReference type="Proteomes" id="UP000295685"/>
    </source>
</evidence>
<evidence type="ECO:0000313" key="2">
    <source>
        <dbReference type="EMBL" id="TEA02869.1"/>
    </source>
</evidence>
<sequence>MLNTWVFEESEQSTPEEPDVAQRFIDAIVLTQSCDIPKAPQTRLLVAEVQSYASVAERGDIFRSSKYRKELVEGLTISEFLLPPADDVLEDWCVVNFRELYTADRDRLTRGESFIGLDSPYREHLGQAFARYMMRVGLPTGLDEFKSYKLPKP</sequence>
<reference evidence="3 4" key="1">
    <citation type="journal article" date="2019" name="Sci. Rep.">
        <title>Extended insight into the Mycobacterium chelonae-abscessus complex through whole genome sequencing of Mycobacterium salmoniphilum outbreak and Mycobacterium salmoniphilum-like strains.</title>
        <authorList>
            <person name="Behra P.R.K."/>
            <person name="Das S."/>
            <person name="Pettersson B.M.F."/>
            <person name="Shirreff L."/>
            <person name="DuCote T."/>
            <person name="Jacobsson K.G."/>
            <person name="Ennis D.G."/>
            <person name="Kirsebom L.A."/>
        </authorList>
    </citation>
    <scope>NUCLEOTIDE SEQUENCE [LARGE SCALE GENOMIC DNA]</scope>
    <source>
        <strain evidence="2 3">CCUG 60883</strain>
        <strain evidence="1 4">CCUG 60885</strain>
    </source>
</reference>
<protein>
    <submittedName>
        <fullName evidence="1">Uncharacterized protein</fullName>
    </submittedName>
</protein>
<proteinExistence type="predicted"/>
<dbReference type="Proteomes" id="UP000295685">
    <property type="component" value="Unassembled WGS sequence"/>
</dbReference>
<comment type="caution">
    <text evidence="1">The sequence shown here is derived from an EMBL/GenBank/DDBJ whole genome shotgun (WGS) entry which is preliminary data.</text>
</comment>
<gene>
    <name evidence="2" type="ORF">CCUG60883_03491</name>
    <name evidence="1" type="ORF">CCUG60885_00207</name>
</gene>